<dbReference type="Proteomes" id="UP000653493">
    <property type="component" value="Unassembled WGS sequence"/>
</dbReference>
<feature type="domain" description="FAD/NAD(P)-binding" evidence="4">
    <location>
        <begin position="208"/>
        <end position="524"/>
    </location>
</feature>
<sequence>MPDTTDRRATVVVADADRWSAQDLAERIERYFAGAYEVLSAATRAEAERVLEGAASAGRRVAAVLAAEDLSDGSGLDLLRETGAVPPAGRLLLSDRGARAGGEGRDGMKVLHARPEEDDLWPQLERMLYDTAPEGQQTVLVVGDRREAAVYRVVRFLLLNHVTFAVQDGPPGQTGVIVRIDGRQMRNPPLISLAEALHLTRYSGGTDYDVVVVGGGPAGLTAAINHAGLFGHKVLILENEAPGGAAGTAVNVIDNHFGFPDGIAAGVLAQRGLRQALNMKVEWLPACQAESLSTLENREAGDGQPPLRRLKVAERHDDGRSVELSAAAVVLACGVTARRQGGKHERDYESRGVYYMALPADAGQVSKDDSIVVVGAGDTAGRAALMFAQKSTKVTLLIRGTLKDSTMLQPLKDRIKKSGIAVREKTEIAEYVGAKGRLTDVRLRTPNKPLETLPVRAVYVLIGADPDTEWLQRANVQLTKGYVATGTDVGPEVPSYATSVPGVFAVGDVRYRGVRRIAMAAGEGAAAALAVHNYFLGRAQLLQMDGDTANATLSAYYA</sequence>
<comment type="caution">
    <text evidence="5">The sequence shown here is derived from an EMBL/GenBank/DDBJ whole genome shotgun (WGS) entry which is preliminary data.</text>
</comment>
<evidence type="ECO:0000256" key="2">
    <source>
        <dbReference type="ARBA" id="ARBA00023002"/>
    </source>
</evidence>
<dbReference type="EMBL" id="BMSL01000012">
    <property type="protein sequence ID" value="GGS47583.1"/>
    <property type="molecule type" value="Genomic_DNA"/>
</dbReference>
<dbReference type="SUPFAM" id="SSF51905">
    <property type="entry name" value="FAD/NAD(P)-binding domain"/>
    <property type="match status" value="1"/>
</dbReference>
<comment type="catalytic activity">
    <reaction evidence="3">
        <text>[thioredoxin]-dithiol + NADP(+) = [thioredoxin]-disulfide + NADPH + H(+)</text>
        <dbReference type="Rhea" id="RHEA:20345"/>
        <dbReference type="Rhea" id="RHEA-COMP:10698"/>
        <dbReference type="Rhea" id="RHEA-COMP:10700"/>
        <dbReference type="ChEBI" id="CHEBI:15378"/>
        <dbReference type="ChEBI" id="CHEBI:29950"/>
        <dbReference type="ChEBI" id="CHEBI:50058"/>
        <dbReference type="ChEBI" id="CHEBI:57783"/>
        <dbReference type="ChEBI" id="CHEBI:58349"/>
        <dbReference type="EC" id="1.8.1.9"/>
    </reaction>
</comment>
<evidence type="ECO:0000313" key="5">
    <source>
        <dbReference type="EMBL" id="GGS47583.1"/>
    </source>
</evidence>
<dbReference type="PRINTS" id="PR00368">
    <property type="entry name" value="FADPNR"/>
</dbReference>
<dbReference type="Pfam" id="PF07992">
    <property type="entry name" value="Pyr_redox_2"/>
    <property type="match status" value="1"/>
</dbReference>
<keyword evidence="1" id="KW-0285">Flavoprotein</keyword>
<dbReference type="PRINTS" id="PR00469">
    <property type="entry name" value="PNDRDTASEII"/>
</dbReference>
<dbReference type="GO" id="GO:0004791">
    <property type="term" value="F:thioredoxin-disulfide reductase (NADPH) activity"/>
    <property type="evidence" value="ECO:0007669"/>
    <property type="project" value="UniProtKB-EC"/>
</dbReference>
<accession>A0A918LHB4</accession>
<keyword evidence="6" id="KW-1185">Reference proteome</keyword>
<dbReference type="InterPro" id="IPR036188">
    <property type="entry name" value="FAD/NAD-bd_sf"/>
</dbReference>
<dbReference type="Gene3D" id="3.50.50.60">
    <property type="entry name" value="FAD/NAD(P)-binding domain"/>
    <property type="match status" value="2"/>
</dbReference>
<evidence type="ECO:0000259" key="4">
    <source>
        <dbReference type="Pfam" id="PF07992"/>
    </source>
</evidence>
<keyword evidence="2" id="KW-0560">Oxidoreductase</keyword>
<evidence type="ECO:0000256" key="1">
    <source>
        <dbReference type="ARBA" id="ARBA00022630"/>
    </source>
</evidence>
<proteinExistence type="predicted"/>
<dbReference type="AlphaFoldDB" id="A0A918LHB4"/>
<protein>
    <submittedName>
        <fullName evidence="5">Fused response regulator/thioredoxin-disulfide reductase</fullName>
    </submittedName>
</protein>
<name>A0A918LHB4_STRGD</name>
<evidence type="ECO:0000313" key="6">
    <source>
        <dbReference type="Proteomes" id="UP000653493"/>
    </source>
</evidence>
<dbReference type="PANTHER" id="PTHR48105">
    <property type="entry name" value="THIOREDOXIN REDUCTASE 1-RELATED-RELATED"/>
    <property type="match status" value="1"/>
</dbReference>
<dbReference type="InterPro" id="IPR023753">
    <property type="entry name" value="FAD/NAD-binding_dom"/>
</dbReference>
<organism evidence="5 6">
    <name type="scientific">Streptomyces griseoviridis</name>
    <dbReference type="NCBI Taxonomy" id="45398"/>
    <lineage>
        <taxon>Bacteria</taxon>
        <taxon>Bacillati</taxon>
        <taxon>Actinomycetota</taxon>
        <taxon>Actinomycetes</taxon>
        <taxon>Kitasatosporales</taxon>
        <taxon>Streptomycetaceae</taxon>
        <taxon>Streptomyces</taxon>
    </lineage>
</organism>
<evidence type="ECO:0000256" key="3">
    <source>
        <dbReference type="ARBA" id="ARBA00048132"/>
    </source>
</evidence>
<reference evidence="5" key="1">
    <citation type="journal article" date="2014" name="Int. J. Syst. Evol. Microbiol.">
        <title>Complete genome sequence of Corynebacterium casei LMG S-19264T (=DSM 44701T), isolated from a smear-ripened cheese.</title>
        <authorList>
            <consortium name="US DOE Joint Genome Institute (JGI-PGF)"/>
            <person name="Walter F."/>
            <person name="Albersmeier A."/>
            <person name="Kalinowski J."/>
            <person name="Ruckert C."/>
        </authorList>
    </citation>
    <scope>NUCLEOTIDE SEQUENCE</scope>
    <source>
        <strain evidence="5">JCM 4234</strain>
    </source>
</reference>
<dbReference type="InterPro" id="IPR050097">
    <property type="entry name" value="Ferredoxin-NADP_redctase_2"/>
</dbReference>
<gene>
    <name evidence="5" type="primary">trxB</name>
    <name evidence="5" type="ORF">GCM10010238_41540</name>
</gene>
<reference evidence="5" key="2">
    <citation type="submission" date="2020-09" db="EMBL/GenBank/DDBJ databases">
        <authorList>
            <person name="Sun Q."/>
            <person name="Ohkuma M."/>
        </authorList>
    </citation>
    <scope>NUCLEOTIDE SEQUENCE</scope>
    <source>
        <strain evidence="5">JCM 4234</strain>
    </source>
</reference>